<protein>
    <submittedName>
        <fullName evidence="2">Uncharacterized protein</fullName>
    </submittedName>
</protein>
<dbReference type="EMBL" id="JAGFNS010000002">
    <property type="protein sequence ID" value="MBO3736649.1"/>
    <property type="molecule type" value="Genomic_DNA"/>
</dbReference>
<keyword evidence="3" id="KW-1185">Reference proteome</keyword>
<gene>
    <name evidence="2" type="ORF">J5X75_03835</name>
</gene>
<feature type="region of interest" description="Disordered" evidence="1">
    <location>
        <begin position="1"/>
        <end position="28"/>
    </location>
</feature>
<evidence type="ECO:0000256" key="1">
    <source>
        <dbReference type="SAM" id="MobiDB-lite"/>
    </source>
</evidence>
<evidence type="ECO:0000313" key="2">
    <source>
        <dbReference type="EMBL" id="MBO3736649.1"/>
    </source>
</evidence>
<name>A0ABS3UCZ2_9ACTN</name>
<dbReference type="Proteomes" id="UP000679690">
    <property type="component" value="Unassembled WGS sequence"/>
</dbReference>
<evidence type="ECO:0000313" key="3">
    <source>
        <dbReference type="Proteomes" id="UP000679690"/>
    </source>
</evidence>
<organism evidence="2 3">
    <name type="scientific">Actinoplanes flavus</name>
    <dbReference type="NCBI Taxonomy" id="2820290"/>
    <lineage>
        <taxon>Bacteria</taxon>
        <taxon>Bacillati</taxon>
        <taxon>Actinomycetota</taxon>
        <taxon>Actinomycetes</taxon>
        <taxon>Micromonosporales</taxon>
        <taxon>Micromonosporaceae</taxon>
        <taxon>Actinoplanes</taxon>
    </lineage>
</organism>
<comment type="caution">
    <text evidence="2">The sequence shown here is derived from an EMBL/GenBank/DDBJ whole genome shotgun (WGS) entry which is preliminary data.</text>
</comment>
<proteinExistence type="predicted"/>
<reference evidence="2 3" key="1">
    <citation type="submission" date="2021-03" db="EMBL/GenBank/DDBJ databases">
        <title>Actinoplanes flavus sp. nov., a novel actinomycete isolated from Coconut Palm rhizosphere soil.</title>
        <authorList>
            <person name="Luo X."/>
        </authorList>
    </citation>
    <scope>NUCLEOTIDE SEQUENCE [LARGE SCALE GENOMIC DNA]</scope>
    <source>
        <strain evidence="2 3">NEAU-H7</strain>
    </source>
</reference>
<dbReference type="RefSeq" id="WP_208465867.1">
    <property type="nucleotide sequence ID" value="NZ_JAGFNS010000002.1"/>
</dbReference>
<feature type="compositionally biased region" description="Polar residues" evidence="1">
    <location>
        <begin position="1"/>
        <end position="13"/>
    </location>
</feature>
<sequence length="206" mass="22237">MTQNVTDQITSATPDDPSSAAERPTAPEGSVYLSDVLARIRQHATDNSWCGTAESVTLQVLNDGLSFKPRRRENTGCANRTCTVCYPGGVAETNIDAADERFTAADGTDPFVTKARLKMAIRKAVDLGYNEAEYRRLYRELIDIYQLDAVELPVTTHTVTFTVTDEQLHGRPADQSGIASALESGTVAGFTVSSESAEKATATLMP</sequence>
<accession>A0ABS3UCZ2</accession>